<sequence length="224" mass="24949">DQIIYRPDLGGKNRNELYRIADVMGYLTTVTTGEGKNARVINFKPSPTHHAKNSGALGGETGEVWVPDLKAHPTFLADLITQAKDHINTLTPAQLAAAKAQEELENWKQSCEEAEHAGDLNQLTESLDKEHMYYQNMRQAMLMRAKALNCTFDKQRGTWISPPEFNGISDQQRDELQNFIAERGLDVKTVCEHFGIDALIQIEAANLPAVKQDIETLAKTGMTA</sequence>
<keyword evidence="2" id="KW-1185">Reference proteome</keyword>
<accession>A0AA36NXV6</accession>
<name>A0AA36NXV6_ACINO</name>
<protein>
    <submittedName>
        <fullName evidence="1">Uncharacterized protein</fullName>
    </submittedName>
</protein>
<evidence type="ECO:0000313" key="2">
    <source>
        <dbReference type="Proteomes" id="UP000019193"/>
    </source>
</evidence>
<comment type="caution">
    <text evidence="1">The sequence shown here is derived from an EMBL/GenBank/DDBJ whole genome shotgun (WGS) entry which is preliminary data.</text>
</comment>
<dbReference type="EMBL" id="CBSD020000032">
    <property type="protein sequence ID" value="CDG74702.1"/>
    <property type="molecule type" value="Genomic_DNA"/>
</dbReference>
<dbReference type="AlphaFoldDB" id="A0AA36NXV6"/>
<reference evidence="1 2" key="1">
    <citation type="submission" date="2013-06" db="EMBL/GenBank/DDBJ databases">
        <title>Comparative analysis of genomes of multi-drug Acinetobacter sp. from Colombian Hospitals.</title>
        <authorList>
            <person name="Barreto-Hernandez E."/>
            <person name="Gonzalez E.B."/>
            <person name="Cepeda L.A."/>
            <person name="Valenzuela E.M."/>
            <person name="Falquet L."/>
            <person name="Reguero M.T."/>
            <person name="Mantilla R."/>
        </authorList>
    </citation>
    <scope>NUCLEOTIDE SEQUENCE [LARGE SCALE GENOMIC DNA]</scope>
    <source>
        <strain evidence="1 2">28F</strain>
    </source>
</reference>
<organism evidence="1 2">
    <name type="scientific">Acinetobacter nosocomialis 28F</name>
    <dbReference type="NCBI Taxonomy" id="1147131"/>
    <lineage>
        <taxon>Bacteria</taxon>
        <taxon>Pseudomonadati</taxon>
        <taxon>Pseudomonadota</taxon>
        <taxon>Gammaproteobacteria</taxon>
        <taxon>Moraxellales</taxon>
        <taxon>Moraxellaceae</taxon>
        <taxon>Acinetobacter</taxon>
        <taxon>Acinetobacter calcoaceticus/baumannii complex</taxon>
    </lineage>
</organism>
<gene>
    <name evidence="1" type="ORF">ANICBIBUN_01450</name>
</gene>
<feature type="non-terminal residue" evidence="1">
    <location>
        <position position="1"/>
    </location>
</feature>
<evidence type="ECO:0000313" key="1">
    <source>
        <dbReference type="EMBL" id="CDG74702.1"/>
    </source>
</evidence>
<dbReference type="Proteomes" id="UP000019193">
    <property type="component" value="Unassembled WGS sequence"/>
</dbReference>
<proteinExistence type="predicted"/>